<reference evidence="1 2" key="1">
    <citation type="journal article" date="2018" name="Evol. Lett.">
        <title>Horizontal gene cluster transfer increased hallucinogenic mushroom diversity.</title>
        <authorList>
            <person name="Reynolds H.T."/>
            <person name="Vijayakumar V."/>
            <person name="Gluck-Thaler E."/>
            <person name="Korotkin H.B."/>
            <person name="Matheny P.B."/>
            <person name="Slot J.C."/>
        </authorList>
    </citation>
    <scope>NUCLEOTIDE SEQUENCE [LARGE SCALE GENOMIC DNA]</scope>
    <source>
        <strain evidence="1 2">2629</strain>
    </source>
</reference>
<dbReference type="AlphaFoldDB" id="A0A409YXK7"/>
<gene>
    <name evidence="1" type="ORF">CVT24_003247</name>
</gene>
<protein>
    <submittedName>
        <fullName evidence="1">Uncharacterized protein</fullName>
    </submittedName>
</protein>
<accession>A0A409YXK7</accession>
<dbReference type="Proteomes" id="UP000284842">
    <property type="component" value="Unassembled WGS sequence"/>
</dbReference>
<proteinExistence type="predicted"/>
<organism evidence="1 2">
    <name type="scientific">Panaeolus cyanescens</name>
    <dbReference type="NCBI Taxonomy" id="181874"/>
    <lineage>
        <taxon>Eukaryota</taxon>
        <taxon>Fungi</taxon>
        <taxon>Dikarya</taxon>
        <taxon>Basidiomycota</taxon>
        <taxon>Agaricomycotina</taxon>
        <taxon>Agaricomycetes</taxon>
        <taxon>Agaricomycetidae</taxon>
        <taxon>Agaricales</taxon>
        <taxon>Agaricineae</taxon>
        <taxon>Galeropsidaceae</taxon>
        <taxon>Panaeolus</taxon>
    </lineage>
</organism>
<dbReference type="EMBL" id="NHTK01000350">
    <property type="protein sequence ID" value="PPR07731.1"/>
    <property type="molecule type" value="Genomic_DNA"/>
</dbReference>
<evidence type="ECO:0000313" key="1">
    <source>
        <dbReference type="EMBL" id="PPR07731.1"/>
    </source>
</evidence>
<sequence>MSPTFPHPPTLRRIVSASERLHAREEPRHFNDHNPDCHAAAIAPNNSSQNIRPSEEGRPAAAQLVSAMSQPLAETLEQHDVPVRMVEDPRRLQSVTYERQISKVRGRLKLGYYTTADPALNDTPCAPMSRVPMQSLRNLCDKDIFLHKIGANPDRYQAWIYSSCNNQWSELHYGQEMRDMGIFVINSKGQPLFITLSSWTRYYRPPKDNLHPQVAVLADLAPTIGS</sequence>
<dbReference type="InParanoid" id="A0A409YXK7"/>
<evidence type="ECO:0000313" key="2">
    <source>
        <dbReference type="Proteomes" id="UP000284842"/>
    </source>
</evidence>
<name>A0A409YXK7_9AGAR</name>
<comment type="caution">
    <text evidence="1">The sequence shown here is derived from an EMBL/GenBank/DDBJ whole genome shotgun (WGS) entry which is preliminary data.</text>
</comment>
<keyword evidence="2" id="KW-1185">Reference proteome</keyword>